<dbReference type="PRINTS" id="PR00125">
    <property type="entry name" value="ATPASEDELTA"/>
</dbReference>
<keyword evidence="2 8" id="KW-0813">Transport</keyword>
<dbReference type="Gene3D" id="1.10.520.20">
    <property type="entry name" value="N-terminal domain of the delta subunit of the F1F0-ATP synthase"/>
    <property type="match status" value="1"/>
</dbReference>
<comment type="function">
    <text evidence="8">F(1)F(0) ATP synthase produces ATP from ADP in the presence of a proton or sodium gradient. F-type ATPases consist of two structural domains, F(1) containing the extramembraneous catalytic core and F(0) containing the membrane proton channel, linked together by a central stalk and a peripheral stalk. During catalysis, ATP synthesis in the catalytic domain of F(1) is coupled via a rotary mechanism of the central stalk subunits to proton translocation.</text>
</comment>
<evidence type="ECO:0000313" key="9">
    <source>
        <dbReference type="EMBL" id="EKU47162.1"/>
    </source>
</evidence>
<dbReference type="Pfam" id="PF00213">
    <property type="entry name" value="OSCP"/>
    <property type="match status" value="1"/>
</dbReference>
<dbReference type="EMBL" id="AMSQ01000012">
    <property type="protein sequence ID" value="EKU47162.1"/>
    <property type="molecule type" value="Genomic_DNA"/>
</dbReference>
<evidence type="ECO:0000256" key="7">
    <source>
        <dbReference type="ARBA" id="ARBA00023310"/>
    </source>
</evidence>
<proteinExistence type="inferred from homology"/>
<comment type="subcellular location">
    <subcellularLocation>
        <location evidence="8">Cell membrane</location>
        <topology evidence="8">Peripheral membrane protein</topology>
    </subcellularLocation>
    <subcellularLocation>
        <location evidence="1">Membrane</location>
    </subcellularLocation>
</comment>
<evidence type="ECO:0000256" key="2">
    <source>
        <dbReference type="ARBA" id="ARBA00022448"/>
    </source>
</evidence>
<evidence type="ECO:0000256" key="3">
    <source>
        <dbReference type="ARBA" id="ARBA00022781"/>
    </source>
</evidence>
<dbReference type="InterPro" id="IPR026015">
    <property type="entry name" value="ATP_synth_OSCP/delta_N_sf"/>
</dbReference>
<organism evidence="9 10">
    <name type="scientific">Staphylococcus massiliensis S46</name>
    <dbReference type="NCBI Taxonomy" id="1229783"/>
    <lineage>
        <taxon>Bacteria</taxon>
        <taxon>Bacillati</taxon>
        <taxon>Bacillota</taxon>
        <taxon>Bacilli</taxon>
        <taxon>Bacillales</taxon>
        <taxon>Staphylococcaceae</taxon>
        <taxon>Staphylococcus</taxon>
    </lineage>
</organism>
<keyword evidence="5 8" id="KW-0472">Membrane</keyword>
<evidence type="ECO:0000256" key="8">
    <source>
        <dbReference type="HAMAP-Rule" id="MF_01416"/>
    </source>
</evidence>
<keyword evidence="4 8" id="KW-0406">Ion transport</keyword>
<comment type="function">
    <text evidence="8">This protein is part of the stalk that links CF(0) to CF(1). It either transmits conformational changes from CF(0) to CF(1) or is implicated in proton conduction.</text>
</comment>
<keyword evidence="6 8" id="KW-0139">CF(1)</keyword>
<keyword evidence="9" id="KW-0378">Hydrolase</keyword>
<comment type="caution">
    <text evidence="9">The sequence shown here is derived from an EMBL/GenBank/DDBJ whole genome shotgun (WGS) entry which is preliminary data.</text>
</comment>
<evidence type="ECO:0000313" key="10">
    <source>
        <dbReference type="Proteomes" id="UP000009885"/>
    </source>
</evidence>
<accession>K9AX62</accession>
<keyword evidence="3 8" id="KW-0375">Hydrogen ion transport</keyword>
<sequence>MAKVAQKYAQALFEVAEKNDAIDEVYEAFREVYRGTHDDISFFRKIDLEPKLTASDRQKMINEIFKDVNVYVHNMLMVVSNHRHLALIPDIYVAFEQEYNAAHQQERAVIESVYPLSDDEIDEIGKALLVRTGLKKLILSNDVNPSLIGGVRVKIGTKVFDGTVQNDLANLEKSINRAN</sequence>
<dbReference type="InterPro" id="IPR000711">
    <property type="entry name" value="ATPase_OSCP/dsu"/>
</dbReference>
<keyword evidence="7 8" id="KW-0066">ATP synthesis</keyword>
<name>K9AX62_9STAP</name>
<comment type="similarity">
    <text evidence="8">Belongs to the ATPase delta chain family.</text>
</comment>
<evidence type="ECO:0000256" key="5">
    <source>
        <dbReference type="ARBA" id="ARBA00023136"/>
    </source>
</evidence>
<dbReference type="GO" id="GO:0016787">
    <property type="term" value="F:hydrolase activity"/>
    <property type="evidence" value="ECO:0007669"/>
    <property type="project" value="UniProtKB-KW"/>
</dbReference>
<dbReference type="GO" id="GO:0005886">
    <property type="term" value="C:plasma membrane"/>
    <property type="evidence" value="ECO:0007669"/>
    <property type="project" value="UniProtKB-SubCell"/>
</dbReference>
<reference evidence="9 10" key="1">
    <citation type="journal article" date="2013" name="Genome Announc.">
        <title>Genome Sequence of Staphylococcus massiliensis Strain S46, Isolated from the Surface of Healthy Human Skin.</title>
        <authorList>
            <person name="Srivastav R."/>
            <person name="Singh A."/>
            <person name="Jangir P.K."/>
            <person name="Kumari C."/>
            <person name="Muduli S."/>
            <person name="Sharma R."/>
        </authorList>
    </citation>
    <scope>NUCLEOTIDE SEQUENCE [LARGE SCALE GENOMIC DNA]</scope>
    <source>
        <strain evidence="9 10">S46</strain>
    </source>
</reference>
<dbReference type="PROSITE" id="PS00389">
    <property type="entry name" value="ATPASE_DELTA"/>
    <property type="match status" value="1"/>
</dbReference>
<dbReference type="InterPro" id="IPR020781">
    <property type="entry name" value="ATPase_OSCP/d_CS"/>
</dbReference>
<dbReference type="RefSeq" id="WP_009383926.1">
    <property type="nucleotide sequence ID" value="NZ_AMSQ01000012.1"/>
</dbReference>
<evidence type="ECO:0000256" key="6">
    <source>
        <dbReference type="ARBA" id="ARBA00023196"/>
    </source>
</evidence>
<dbReference type="PANTHER" id="PTHR11910">
    <property type="entry name" value="ATP SYNTHASE DELTA CHAIN"/>
    <property type="match status" value="1"/>
</dbReference>
<dbReference type="SUPFAM" id="SSF47928">
    <property type="entry name" value="N-terminal domain of the delta subunit of the F1F0-ATP synthase"/>
    <property type="match status" value="1"/>
</dbReference>
<keyword evidence="10" id="KW-1185">Reference proteome</keyword>
<dbReference type="HAMAP" id="MF_01416">
    <property type="entry name" value="ATP_synth_delta_bact"/>
    <property type="match status" value="1"/>
</dbReference>
<evidence type="ECO:0000256" key="4">
    <source>
        <dbReference type="ARBA" id="ARBA00023065"/>
    </source>
</evidence>
<dbReference type="PATRIC" id="fig|1229783.3.peg.1607"/>
<gene>
    <name evidence="8" type="primary">atpH</name>
    <name evidence="9" type="ORF">C273_07977</name>
</gene>
<dbReference type="Proteomes" id="UP000009885">
    <property type="component" value="Unassembled WGS sequence"/>
</dbReference>
<dbReference type="GO" id="GO:0046933">
    <property type="term" value="F:proton-transporting ATP synthase activity, rotational mechanism"/>
    <property type="evidence" value="ECO:0007669"/>
    <property type="project" value="UniProtKB-UniRule"/>
</dbReference>
<dbReference type="GO" id="GO:0045259">
    <property type="term" value="C:proton-transporting ATP synthase complex"/>
    <property type="evidence" value="ECO:0007669"/>
    <property type="project" value="UniProtKB-KW"/>
</dbReference>
<protein>
    <recommendedName>
        <fullName evidence="8">ATP synthase subunit delta</fullName>
    </recommendedName>
    <alternativeName>
        <fullName evidence="8">ATP synthase F(1) sector subunit delta</fullName>
    </alternativeName>
    <alternativeName>
        <fullName evidence="8">F-type ATPase subunit delta</fullName>
        <shortName evidence="8">F-ATPase subunit delta</shortName>
    </alternativeName>
</protein>
<dbReference type="AlphaFoldDB" id="K9AX62"/>
<keyword evidence="8" id="KW-1003">Cell membrane</keyword>
<dbReference type="OrthoDB" id="9802471at2"/>
<evidence type="ECO:0000256" key="1">
    <source>
        <dbReference type="ARBA" id="ARBA00004370"/>
    </source>
</evidence>
<dbReference type="eggNOG" id="COG0712">
    <property type="taxonomic scope" value="Bacteria"/>
</dbReference>
<dbReference type="NCBIfam" id="TIGR01145">
    <property type="entry name" value="ATP_synt_delta"/>
    <property type="match status" value="1"/>
</dbReference>
<dbReference type="NCBIfam" id="NF004399">
    <property type="entry name" value="PRK05758.1-1"/>
    <property type="match status" value="1"/>
</dbReference>
<dbReference type="STRING" id="1229783.C273_07977"/>